<organism evidence="10 11">
    <name type="scientific">Tritrichomonas musculus</name>
    <dbReference type="NCBI Taxonomy" id="1915356"/>
    <lineage>
        <taxon>Eukaryota</taxon>
        <taxon>Metamonada</taxon>
        <taxon>Parabasalia</taxon>
        <taxon>Tritrichomonadida</taxon>
        <taxon>Tritrichomonadidae</taxon>
        <taxon>Tritrichomonas</taxon>
    </lineage>
</organism>
<evidence type="ECO:0000256" key="5">
    <source>
        <dbReference type="PROSITE-ProRule" id="PRU01240"/>
    </source>
</evidence>
<keyword evidence="3 5" id="KW-0378">Hydrolase</keyword>
<keyword evidence="7" id="KW-0812">Transmembrane</keyword>
<feature type="signal peptide" evidence="8">
    <location>
        <begin position="1"/>
        <end position="16"/>
    </location>
</feature>
<dbReference type="PROSITE" id="PS51892">
    <property type="entry name" value="SUBTILASE"/>
    <property type="match status" value="1"/>
</dbReference>
<dbReference type="Gene3D" id="2.60.120.380">
    <property type="match status" value="1"/>
</dbReference>
<evidence type="ECO:0000256" key="8">
    <source>
        <dbReference type="SAM" id="SignalP"/>
    </source>
</evidence>
<dbReference type="EMBL" id="JAPFFF010000036">
    <property type="protein sequence ID" value="KAK8843145.1"/>
    <property type="molecule type" value="Genomic_DNA"/>
</dbReference>
<dbReference type="InterPro" id="IPR015500">
    <property type="entry name" value="Peptidase_S8_subtilisin-rel"/>
</dbReference>
<accession>A0ABR2HA97</accession>
<dbReference type="PROSITE" id="PS00137">
    <property type="entry name" value="SUBTILASE_HIS"/>
    <property type="match status" value="1"/>
</dbReference>
<feature type="active site" description="Charge relay system" evidence="5">
    <location>
        <position position="576"/>
    </location>
</feature>
<dbReference type="InterPro" id="IPR023828">
    <property type="entry name" value="Peptidase_S8_Ser-AS"/>
</dbReference>
<keyword evidence="2 5" id="KW-0645">Protease</keyword>
<feature type="active site" description="Charge relay system" evidence="5">
    <location>
        <position position="211"/>
    </location>
</feature>
<feature type="transmembrane region" description="Helical" evidence="7">
    <location>
        <begin position="974"/>
        <end position="1000"/>
    </location>
</feature>
<dbReference type="PANTHER" id="PTHR43399">
    <property type="entry name" value="SUBTILISIN-RELATED"/>
    <property type="match status" value="1"/>
</dbReference>
<gene>
    <name evidence="10" type="ORF">M9Y10_025341</name>
</gene>
<dbReference type="PROSITE" id="PS00136">
    <property type="entry name" value="SUBTILASE_ASP"/>
    <property type="match status" value="1"/>
</dbReference>
<feature type="active site" description="Charge relay system" evidence="5">
    <location>
        <position position="256"/>
    </location>
</feature>
<feature type="chain" id="PRO_5045871384" description="EGF-like domain-containing protein" evidence="8">
    <location>
        <begin position="17"/>
        <end position="1030"/>
    </location>
</feature>
<comment type="similarity">
    <text evidence="1 5 6">Belongs to the peptidase S8 family.</text>
</comment>
<evidence type="ECO:0000313" key="10">
    <source>
        <dbReference type="EMBL" id="KAK8843145.1"/>
    </source>
</evidence>
<dbReference type="SUPFAM" id="SSF52743">
    <property type="entry name" value="Subtilisin-like"/>
    <property type="match status" value="1"/>
</dbReference>
<evidence type="ECO:0000256" key="7">
    <source>
        <dbReference type="SAM" id="Phobius"/>
    </source>
</evidence>
<name>A0ABR2HA97_9EUKA</name>
<dbReference type="InterPro" id="IPR034058">
    <property type="entry name" value="TagA/B/C/D_pept_dom"/>
</dbReference>
<keyword evidence="4 5" id="KW-0720">Serine protease</keyword>
<comment type="caution">
    <text evidence="10">The sequence shown here is derived from an EMBL/GenBank/DDBJ whole genome shotgun (WGS) entry which is preliminary data.</text>
</comment>
<protein>
    <recommendedName>
        <fullName evidence="9">EGF-like domain-containing protein</fullName>
    </recommendedName>
</protein>
<dbReference type="InterPro" id="IPR023827">
    <property type="entry name" value="Peptidase_S8_Asp-AS"/>
</dbReference>
<evidence type="ECO:0000256" key="4">
    <source>
        <dbReference type="ARBA" id="ARBA00022825"/>
    </source>
</evidence>
<dbReference type="Pfam" id="PF00082">
    <property type="entry name" value="Peptidase_S8"/>
    <property type="match status" value="1"/>
</dbReference>
<dbReference type="PROSITE" id="PS00138">
    <property type="entry name" value="SUBTILASE_SER"/>
    <property type="match status" value="1"/>
</dbReference>
<reference evidence="10 11" key="1">
    <citation type="submission" date="2024-04" db="EMBL/GenBank/DDBJ databases">
        <title>Tritrichomonas musculus Genome.</title>
        <authorList>
            <person name="Alves-Ferreira E."/>
            <person name="Grigg M."/>
            <person name="Lorenzi H."/>
            <person name="Galac M."/>
        </authorList>
    </citation>
    <scope>NUCLEOTIDE SEQUENCE [LARGE SCALE GENOMIC DNA]</scope>
    <source>
        <strain evidence="10 11">EAF2021</strain>
    </source>
</reference>
<evidence type="ECO:0000256" key="1">
    <source>
        <dbReference type="ARBA" id="ARBA00011073"/>
    </source>
</evidence>
<dbReference type="PROSITE" id="PS00022">
    <property type="entry name" value="EGF_1"/>
    <property type="match status" value="1"/>
</dbReference>
<dbReference type="CDD" id="cd04842">
    <property type="entry name" value="Peptidases_S8_Kp43_protease"/>
    <property type="match status" value="1"/>
</dbReference>
<evidence type="ECO:0000313" key="11">
    <source>
        <dbReference type="Proteomes" id="UP001470230"/>
    </source>
</evidence>
<dbReference type="InterPro" id="IPR000742">
    <property type="entry name" value="EGF"/>
</dbReference>
<dbReference type="InterPro" id="IPR022398">
    <property type="entry name" value="Peptidase_S8_His-AS"/>
</dbReference>
<evidence type="ECO:0000256" key="2">
    <source>
        <dbReference type="ARBA" id="ARBA00022670"/>
    </source>
</evidence>
<dbReference type="PANTHER" id="PTHR43399:SF4">
    <property type="entry name" value="CELL WALL-ASSOCIATED PROTEASE"/>
    <property type="match status" value="1"/>
</dbReference>
<keyword evidence="7" id="KW-0472">Membrane</keyword>
<dbReference type="Proteomes" id="UP001470230">
    <property type="component" value="Unassembled WGS sequence"/>
</dbReference>
<keyword evidence="11" id="KW-1185">Reference proteome</keyword>
<evidence type="ECO:0000256" key="6">
    <source>
        <dbReference type="RuleBase" id="RU003355"/>
    </source>
</evidence>
<proteinExistence type="inferred from homology"/>
<evidence type="ECO:0000256" key="3">
    <source>
        <dbReference type="ARBA" id="ARBA00022801"/>
    </source>
</evidence>
<dbReference type="InterPro" id="IPR051048">
    <property type="entry name" value="Peptidase_S8/S53_subtilisin"/>
</dbReference>
<evidence type="ECO:0000259" key="9">
    <source>
        <dbReference type="PROSITE" id="PS00022"/>
    </source>
</evidence>
<sequence>MFAFLLSFLCLTHVNASSNKKKLVLLPKEKTFSPLKSQWYYIHYLSGKDISTIKATLPNVKIDSTSFNGDTLTLYLSPKEVQAINNLPNIKVYAKEKPKARSLARSSRSSENETYLVYAHSSFQASKYSLKQSHTGPYYFVSTNQPEIFESDPSVLSIQKVPKFEIQNRWATGFLQSGDEHEILRDDYFASNRLYNDRGLNGSNVIVTLIDSGLDVDNCLFKDPNYDTPFNTTNYNHRKVVRYDPFVDNIDKFVGHGTHCGGTIAGQVDTLPISLYNGNAPAAKLYVADVGKDGQGNVAIETGYILEIVDQAKELKSPILSCSWGFNGNNLEITAIYDYLSYQNKDMLFVFAAGNYGDHYTVSPPSDSRNVLTVAASIFPKSGCIEDPTEGPIEISSDTETSTDIEMLKAKAENRFELLRSNPISYFHNLEVVRLNETLDYENYSIYKDKVVILPDKHDFYFDDMVGYLELNEAKAVIHYEDFYLNFQFSIMVIGITKEDDDFFNRHSKININLNNDNCPDGQPEVVSFSSKGPSFLGRRKPDVMAPGTDVWSAATLLFDDACRFYNVLRTMSGTSMATPAVSGSMALVYQYLKESIHRLPIDSSKPITSALLRAFAAASTTGVSENTESGYGSLNLHSILVYPDLDADRGMRFVSDKIKDNEAHSYFIETDKVGTLTVAIAWIDLPMSPESTLPLFSYFEFSVAGPDGTVHDLKEEYSTMRKIVIQNAPIGRYEIRIHVREVMHTDELIDYSMVVTGPFEHLNFNQNPGELKHSVPNTCLSKCPVNKGFAKCDTQTASCICDSHHTGPNCEFEIQEFTDKHKIRLSLPSRQFWYTRIDYSHYKEKLNGRNINDFAFRFTAICSLPTNMSFGMVRFFMNTDNELPLAIPRYSVEMMEAQPGEERNSVTYTFEIPMDDINERNDTFLTIFNDVITDVTMSLEWELRGTIDPDADSAPTVVIVERVVEKLFENKKIWIIIVAAVSGIAIISLVAAIVLAVLLCKKNCTFDRIDHSQTDQYNAHLVEEGANNL</sequence>
<dbReference type="Gene3D" id="3.40.50.200">
    <property type="entry name" value="Peptidase S8/S53 domain"/>
    <property type="match status" value="2"/>
</dbReference>
<keyword evidence="7" id="KW-1133">Transmembrane helix</keyword>
<dbReference type="InterPro" id="IPR036852">
    <property type="entry name" value="Peptidase_S8/S53_dom_sf"/>
</dbReference>
<keyword evidence="8" id="KW-0732">Signal</keyword>
<feature type="domain" description="EGF-like" evidence="9">
    <location>
        <begin position="800"/>
        <end position="811"/>
    </location>
</feature>
<dbReference type="PRINTS" id="PR00723">
    <property type="entry name" value="SUBTILISIN"/>
</dbReference>
<dbReference type="InterPro" id="IPR000209">
    <property type="entry name" value="Peptidase_S8/S53_dom"/>
</dbReference>